<keyword evidence="6" id="KW-1015">Disulfide bond</keyword>
<dbReference type="AlphaFoldDB" id="A0A8D2AN06"/>
<evidence type="ECO:0000256" key="5">
    <source>
        <dbReference type="ARBA" id="ARBA00023136"/>
    </source>
</evidence>
<protein>
    <recommendedName>
        <fullName evidence="11">Ig-like domain-containing protein</fullName>
    </recommendedName>
</protein>
<name>A0A8D2AN06_SCIVU</name>
<dbReference type="PANTHER" id="PTHR19339">
    <property type="entry name" value="T CELL RECEPTOR ALPHA VARIABLE 39"/>
    <property type="match status" value="1"/>
</dbReference>
<evidence type="ECO:0000256" key="7">
    <source>
        <dbReference type="ARBA" id="ARBA00023180"/>
    </source>
</evidence>
<dbReference type="PANTHER" id="PTHR19339:SF5">
    <property type="entry name" value="IG-LIKE DOMAIN-CONTAINING PROTEIN"/>
    <property type="match status" value="1"/>
</dbReference>
<evidence type="ECO:0000256" key="8">
    <source>
        <dbReference type="ARBA" id="ARBA00038651"/>
    </source>
</evidence>
<keyword evidence="2" id="KW-1003">Cell membrane</keyword>
<dbReference type="InterPro" id="IPR003599">
    <property type="entry name" value="Ig_sub"/>
</dbReference>
<evidence type="ECO:0000256" key="3">
    <source>
        <dbReference type="ARBA" id="ARBA00022729"/>
    </source>
</evidence>
<dbReference type="Pfam" id="PF07686">
    <property type="entry name" value="V-set"/>
    <property type="match status" value="1"/>
</dbReference>
<reference evidence="12" key="1">
    <citation type="submission" date="2025-08" db="UniProtKB">
        <authorList>
            <consortium name="Ensembl"/>
        </authorList>
    </citation>
    <scope>IDENTIFICATION</scope>
</reference>
<evidence type="ECO:0000256" key="10">
    <source>
        <dbReference type="SAM" id="SignalP"/>
    </source>
</evidence>
<keyword evidence="9" id="KW-0391">Immunity</keyword>
<evidence type="ECO:0000313" key="13">
    <source>
        <dbReference type="Proteomes" id="UP000694564"/>
    </source>
</evidence>
<dbReference type="SMART" id="SM00406">
    <property type="entry name" value="IGv"/>
    <property type="match status" value="1"/>
</dbReference>
<keyword evidence="9" id="KW-1279">T cell receptor</keyword>
<dbReference type="PROSITE" id="PS50835">
    <property type="entry name" value="IG_LIKE"/>
    <property type="match status" value="1"/>
</dbReference>
<evidence type="ECO:0000313" key="12">
    <source>
        <dbReference type="Ensembl" id="ENSSVLP00005000576.1"/>
    </source>
</evidence>
<dbReference type="InterPro" id="IPR007110">
    <property type="entry name" value="Ig-like_dom"/>
</dbReference>
<evidence type="ECO:0000259" key="11">
    <source>
        <dbReference type="PROSITE" id="PS50835"/>
    </source>
</evidence>
<keyword evidence="13" id="KW-1185">Reference proteome</keyword>
<dbReference type="SUPFAM" id="SSF48726">
    <property type="entry name" value="Immunoglobulin"/>
    <property type="match status" value="1"/>
</dbReference>
<dbReference type="GO" id="GO:0002250">
    <property type="term" value="P:adaptive immune response"/>
    <property type="evidence" value="ECO:0007669"/>
    <property type="project" value="UniProtKB-KW"/>
</dbReference>
<feature type="signal peptide" evidence="10">
    <location>
        <begin position="1"/>
        <end position="21"/>
    </location>
</feature>
<evidence type="ECO:0000256" key="2">
    <source>
        <dbReference type="ARBA" id="ARBA00022475"/>
    </source>
</evidence>
<evidence type="ECO:0000256" key="6">
    <source>
        <dbReference type="ARBA" id="ARBA00023157"/>
    </source>
</evidence>
<evidence type="ECO:0000256" key="9">
    <source>
        <dbReference type="ARBA" id="ARBA00043266"/>
    </source>
</evidence>
<proteinExistence type="predicted"/>
<dbReference type="GeneTree" id="ENSGT00900000140957"/>
<reference evidence="12" key="2">
    <citation type="submission" date="2025-09" db="UniProtKB">
        <authorList>
            <consortium name="Ensembl"/>
        </authorList>
    </citation>
    <scope>IDENTIFICATION</scope>
</reference>
<keyword evidence="3 10" id="KW-0732">Signal</keyword>
<dbReference type="OrthoDB" id="9805246at2759"/>
<dbReference type="Gene3D" id="2.60.40.10">
    <property type="entry name" value="Immunoglobulins"/>
    <property type="match status" value="1"/>
</dbReference>
<dbReference type="Proteomes" id="UP000694564">
    <property type="component" value="Chromosome 2"/>
</dbReference>
<comment type="subunit">
    <text evidence="8">Alpha-beta TR is a heterodimer composed of an alpha and beta chain; disulfide-linked. The alpha-beta TR is associated with the transmembrane signaling CD3 coreceptor proteins to form the TR-CD3 (TcR or TCR). The assembly of alpha-beta TR heterodimers with CD3 occurs in the endoplasmic reticulum where a single alpha-beta TR heterodimer associates with one CD3D-CD3E heterodimer, one CD3G-CD3E heterodimer and one CD247 homodimer forming a stable octameric structure. CD3D-CD3E and CD3G-CD3E heterodimers preferentially associate with TR alpha and TR beta chains, respectively. The association of the CD247 homodimer is the last step of TcR assembly in the endoplasmic reticulum and is required for transport to the cell surface.</text>
</comment>
<dbReference type="InterPro" id="IPR013106">
    <property type="entry name" value="Ig_V-set"/>
</dbReference>
<dbReference type="InterPro" id="IPR036179">
    <property type="entry name" value="Ig-like_dom_sf"/>
</dbReference>
<keyword evidence="7" id="KW-0325">Glycoprotein</keyword>
<feature type="chain" id="PRO_5034540277" description="Ig-like domain-containing protein" evidence="10">
    <location>
        <begin position="22"/>
        <end position="212"/>
    </location>
</feature>
<dbReference type="Ensembl" id="ENSSVLT00005000650.1">
    <property type="protein sequence ID" value="ENSSVLP00005000576.1"/>
    <property type="gene ID" value="ENSSVLG00005000532.1"/>
</dbReference>
<organism evidence="12 13">
    <name type="scientific">Sciurus vulgaris</name>
    <name type="common">Eurasian red squirrel</name>
    <dbReference type="NCBI Taxonomy" id="55149"/>
    <lineage>
        <taxon>Eukaryota</taxon>
        <taxon>Metazoa</taxon>
        <taxon>Chordata</taxon>
        <taxon>Craniata</taxon>
        <taxon>Vertebrata</taxon>
        <taxon>Euteleostomi</taxon>
        <taxon>Mammalia</taxon>
        <taxon>Eutheria</taxon>
        <taxon>Euarchontoglires</taxon>
        <taxon>Glires</taxon>
        <taxon>Rodentia</taxon>
        <taxon>Sciuromorpha</taxon>
        <taxon>Sciuridae</taxon>
        <taxon>Sciurinae</taxon>
        <taxon>Sciurini</taxon>
        <taxon>Sciurus</taxon>
    </lineage>
</organism>
<accession>A0A8D2AN06</accession>
<keyword evidence="5" id="KW-0472">Membrane</keyword>
<keyword evidence="4" id="KW-1064">Adaptive immunity</keyword>
<comment type="subcellular location">
    <subcellularLocation>
        <location evidence="1">Cell membrane</location>
    </subcellularLocation>
</comment>
<dbReference type="SMART" id="SM00409">
    <property type="entry name" value="IG"/>
    <property type="match status" value="1"/>
</dbReference>
<feature type="domain" description="Ig-like" evidence="11">
    <location>
        <begin position="22"/>
        <end position="121"/>
    </location>
</feature>
<dbReference type="InterPro" id="IPR013783">
    <property type="entry name" value="Ig-like_fold"/>
</dbReference>
<dbReference type="InterPro" id="IPR051896">
    <property type="entry name" value="TCR_alpha_variable"/>
</dbReference>
<evidence type="ECO:0000256" key="4">
    <source>
        <dbReference type="ARBA" id="ARBA00023130"/>
    </source>
</evidence>
<dbReference type="GO" id="GO:0042101">
    <property type="term" value="C:T cell receptor complex"/>
    <property type="evidence" value="ECO:0007669"/>
    <property type="project" value="UniProtKB-KW"/>
</dbReference>
<sequence length="212" mass="23093">MQRRLGALLGLLWVQVCWVRGQQVEQSPSALSLQEGTSHTLTCNFSTTMNSVQWFRQNPGSGLIRLFYVASGTKQEGRLKATVDSKERYSTLHISTSQLEDSGTYLCAAEAQCSQGTCSLSPNCSCTCSHSLCLREDLHSSICTAMGVLIHILALSPLLTGDSSAPSSHLGWILFLLKIPFHGKSFLYGIAGASENEVSVQVLLKQIPWQSI</sequence>
<evidence type="ECO:0000256" key="1">
    <source>
        <dbReference type="ARBA" id="ARBA00004236"/>
    </source>
</evidence>